<feature type="region of interest" description="Disordered" evidence="2">
    <location>
        <begin position="164"/>
        <end position="325"/>
    </location>
</feature>
<gene>
    <name evidence="4" type="ORF">PUN28_003918</name>
</gene>
<evidence type="ECO:0000256" key="2">
    <source>
        <dbReference type="SAM" id="MobiDB-lite"/>
    </source>
</evidence>
<feature type="region of interest" description="Disordered" evidence="2">
    <location>
        <begin position="572"/>
        <end position="598"/>
    </location>
</feature>
<keyword evidence="1" id="KW-0193">Cuticle</keyword>
<feature type="signal peptide" evidence="3">
    <location>
        <begin position="1"/>
        <end position="19"/>
    </location>
</feature>
<dbReference type="AlphaFoldDB" id="A0AAW2GMJ7"/>
<accession>A0AAW2GMJ7</accession>
<evidence type="ECO:0000313" key="4">
    <source>
        <dbReference type="EMBL" id="KAL0128873.1"/>
    </source>
</evidence>
<dbReference type="InterPro" id="IPR000618">
    <property type="entry name" value="Insect_cuticle"/>
</dbReference>
<evidence type="ECO:0000256" key="1">
    <source>
        <dbReference type="PROSITE-ProRule" id="PRU00497"/>
    </source>
</evidence>
<evidence type="ECO:0000256" key="3">
    <source>
        <dbReference type="SAM" id="SignalP"/>
    </source>
</evidence>
<sequence>MLRHSTAAFFILVIATATSQLTQQLTSTNSDGEIILNINNKQKIQYLRQNFESDAYKYGYNVNPHGQFHHETRGLHSITYGCYGYVDPFGQLKATFYISDGWGYRVVQPGKDIELFLHKHEHNADKNSHDHHEHHGVITPWRELHFPTVCAQYTNANVPPLTIPSAGTPIGSGSTIEITPTRPPYKPDLNEHTKKPDISGTPEKPSHPAYPGTPGRPSHPAYPGTPGRPSHPAYPGIPEKPSHPAYPGTPGRPSHPAYPGTPGRPSHPAYPGIPEKPSHPSYPGTPEKPSHPSYPGIPEKPSHPSYPGTPEKPSHPAYPGTPGTPGIFHTPETFDIPKKPGTPETPSYPEHPEIHETPSVLEKPGTSLYPGHSATQLISNTPYAPEIPGTPNKPGMLNYPGHAGISNAPNIPNISIISEKPNKPGTQLYPGYSEIPNLSIALTKPEIPSHFEYPGIFGTLSTAGNPGKPGTPQYLTPGIPGTSSYPGYPRPNISGKPGTPAYITYPGHAIYPVTSKPPETPLHFEKPAYPSYPTYTEDSKGPEGPKGPEGLIGNEGPIGGIGGIGNIGNIGSDGGVGLDGPNGPWPTGSPGPNGPWPGDLNYIRDVKPTKRPSHKEPIRNHPLIYSFNTDKYNSISQYDFSKKTGSSYTDYALKDIELSKLSRPTEVNASLYIHQGQYIPQYKTQSVLKISENKETAYNANKINSLLHTDSTPSSLKYEIEDQYANVPELNSQLYNYPIHAKSQQQIKKPLKNEFKPLSVHDRNQYQKSIFYSSYNSQQPSKDLNQFDKLEQEEILTVDGEYNNSARVDSKSISNISFHSDGHFSAPERQVNARLETFRTNPVLDAIGVQPPSSINVKPFSLPVGPNPQACPCYLVEQNNNTNVETSSTLTSVIGQLGFIPVIFVPYCPGNEMDSNKMKIMFPSATPVPYACNTCDTQDSKFVVKALDINQLGSIDYLKEILSQTNLGFFNVPVKTVERRESKSRTAK</sequence>
<name>A0AAW2GMJ7_9HYME</name>
<feature type="region of interest" description="Disordered" evidence="2">
    <location>
        <begin position="525"/>
        <end position="551"/>
    </location>
</feature>
<feature type="chain" id="PRO_5043509071" evidence="3">
    <location>
        <begin position="20"/>
        <end position="988"/>
    </location>
</feature>
<organism evidence="4 5">
    <name type="scientific">Cardiocondyla obscurior</name>
    <dbReference type="NCBI Taxonomy" id="286306"/>
    <lineage>
        <taxon>Eukaryota</taxon>
        <taxon>Metazoa</taxon>
        <taxon>Ecdysozoa</taxon>
        <taxon>Arthropoda</taxon>
        <taxon>Hexapoda</taxon>
        <taxon>Insecta</taxon>
        <taxon>Pterygota</taxon>
        <taxon>Neoptera</taxon>
        <taxon>Endopterygota</taxon>
        <taxon>Hymenoptera</taxon>
        <taxon>Apocrita</taxon>
        <taxon>Aculeata</taxon>
        <taxon>Formicoidea</taxon>
        <taxon>Formicidae</taxon>
        <taxon>Myrmicinae</taxon>
        <taxon>Cardiocondyla</taxon>
    </lineage>
</organism>
<keyword evidence="3" id="KW-0732">Signal</keyword>
<proteinExistence type="predicted"/>
<feature type="compositionally biased region" description="Pro residues" evidence="2">
    <location>
        <begin position="583"/>
        <end position="595"/>
    </location>
</feature>
<dbReference type="EMBL" id="JADYXP020000003">
    <property type="protein sequence ID" value="KAL0128873.1"/>
    <property type="molecule type" value="Genomic_DNA"/>
</dbReference>
<dbReference type="PANTHER" id="PTHR10068:SF14">
    <property type="entry name" value="CELL WALL ADHESIN EAP1"/>
    <property type="match status" value="1"/>
</dbReference>
<dbReference type="Pfam" id="PF00379">
    <property type="entry name" value="Chitin_bind_4"/>
    <property type="match status" value="1"/>
</dbReference>
<feature type="compositionally biased region" description="Basic and acidic residues" evidence="2">
    <location>
        <begin position="188"/>
        <end position="197"/>
    </location>
</feature>
<protein>
    <submittedName>
        <fullName evidence="4">Uncharacterized protein</fullName>
    </submittedName>
</protein>
<dbReference type="PROSITE" id="PS51155">
    <property type="entry name" value="CHIT_BIND_RR_2"/>
    <property type="match status" value="1"/>
</dbReference>
<reference evidence="4 5" key="1">
    <citation type="submission" date="2023-03" db="EMBL/GenBank/DDBJ databases">
        <title>High recombination rates correlate with genetic variation in Cardiocondyla obscurior ants.</title>
        <authorList>
            <person name="Errbii M."/>
        </authorList>
    </citation>
    <scope>NUCLEOTIDE SEQUENCE [LARGE SCALE GENOMIC DNA]</scope>
    <source>
        <strain evidence="4">Alpha-2009</strain>
        <tissue evidence="4">Whole body</tissue>
    </source>
</reference>
<dbReference type="Proteomes" id="UP001430953">
    <property type="component" value="Unassembled WGS sequence"/>
</dbReference>
<comment type="caution">
    <text evidence="4">The sequence shown here is derived from an EMBL/GenBank/DDBJ whole genome shotgun (WGS) entry which is preliminary data.</text>
</comment>
<keyword evidence="5" id="KW-1185">Reference proteome</keyword>
<dbReference type="GO" id="GO:0042302">
    <property type="term" value="F:structural constituent of cuticle"/>
    <property type="evidence" value="ECO:0007669"/>
    <property type="project" value="UniProtKB-UniRule"/>
</dbReference>
<dbReference type="PANTHER" id="PTHR10068">
    <property type="entry name" value="BONE MARROW PROTEOGLYCAN"/>
    <property type="match status" value="1"/>
</dbReference>
<evidence type="ECO:0000313" key="5">
    <source>
        <dbReference type="Proteomes" id="UP001430953"/>
    </source>
</evidence>